<dbReference type="InterPro" id="IPR036318">
    <property type="entry name" value="FAD-bd_PCMH-like_sf"/>
</dbReference>
<name>A0AAD9Z4A6_9LECA</name>
<evidence type="ECO:0000256" key="5">
    <source>
        <dbReference type="ARBA" id="ARBA00023002"/>
    </source>
</evidence>
<evidence type="ECO:0000313" key="8">
    <source>
        <dbReference type="Proteomes" id="UP001276659"/>
    </source>
</evidence>
<organism evidence="7 8">
    <name type="scientific">Lepraria neglecta</name>
    <dbReference type="NCBI Taxonomy" id="209136"/>
    <lineage>
        <taxon>Eukaryota</taxon>
        <taxon>Fungi</taxon>
        <taxon>Dikarya</taxon>
        <taxon>Ascomycota</taxon>
        <taxon>Pezizomycotina</taxon>
        <taxon>Lecanoromycetes</taxon>
        <taxon>OSLEUM clade</taxon>
        <taxon>Lecanoromycetidae</taxon>
        <taxon>Lecanorales</taxon>
        <taxon>Lecanorineae</taxon>
        <taxon>Stereocaulaceae</taxon>
        <taxon>Lepraria</taxon>
    </lineage>
</organism>
<comment type="caution">
    <text evidence="7">The sequence shown here is derived from an EMBL/GenBank/DDBJ whole genome shotgun (WGS) entry which is preliminary data.</text>
</comment>
<dbReference type="AlphaFoldDB" id="A0AAD9Z4A6"/>
<proteinExistence type="inferred from homology"/>
<comment type="cofactor">
    <cofactor evidence="1">
        <name>FAD</name>
        <dbReference type="ChEBI" id="CHEBI:57692"/>
    </cofactor>
</comment>
<dbReference type="InterPro" id="IPR050416">
    <property type="entry name" value="FAD-linked_Oxidoreductase"/>
</dbReference>
<evidence type="ECO:0000256" key="3">
    <source>
        <dbReference type="ARBA" id="ARBA00022630"/>
    </source>
</evidence>
<dbReference type="GO" id="GO:0071949">
    <property type="term" value="F:FAD binding"/>
    <property type="evidence" value="ECO:0007669"/>
    <property type="project" value="InterPro"/>
</dbReference>
<evidence type="ECO:0000259" key="6">
    <source>
        <dbReference type="PROSITE" id="PS51387"/>
    </source>
</evidence>
<dbReference type="InterPro" id="IPR006094">
    <property type="entry name" value="Oxid_FAD_bind_N"/>
</dbReference>
<dbReference type="InterPro" id="IPR012951">
    <property type="entry name" value="BBE"/>
</dbReference>
<evidence type="ECO:0000256" key="2">
    <source>
        <dbReference type="ARBA" id="ARBA00005466"/>
    </source>
</evidence>
<dbReference type="PANTHER" id="PTHR42973:SF39">
    <property type="entry name" value="FAD-BINDING PCMH-TYPE DOMAIN-CONTAINING PROTEIN"/>
    <property type="match status" value="1"/>
</dbReference>
<keyword evidence="3" id="KW-0285">Flavoprotein</keyword>
<accession>A0AAD9Z4A6</accession>
<evidence type="ECO:0000313" key="7">
    <source>
        <dbReference type="EMBL" id="KAK3171359.1"/>
    </source>
</evidence>
<dbReference type="Pfam" id="PF08031">
    <property type="entry name" value="BBE"/>
    <property type="match status" value="1"/>
</dbReference>
<dbReference type="Gene3D" id="3.30.465.10">
    <property type="match status" value="1"/>
</dbReference>
<reference evidence="7" key="1">
    <citation type="submission" date="2022-11" db="EMBL/GenBank/DDBJ databases">
        <title>Chromosomal genome sequence assembly and mating type (MAT) locus characterization of the leprose asexual lichenized fungus Lepraria neglecta (Nyl.) Erichsen.</title>
        <authorList>
            <person name="Allen J.L."/>
            <person name="Pfeffer B."/>
        </authorList>
    </citation>
    <scope>NUCLEOTIDE SEQUENCE</scope>
    <source>
        <strain evidence="7">Allen 5258</strain>
    </source>
</reference>
<dbReference type="InterPro" id="IPR016166">
    <property type="entry name" value="FAD-bd_PCMH"/>
</dbReference>
<dbReference type="GO" id="GO:0016491">
    <property type="term" value="F:oxidoreductase activity"/>
    <property type="evidence" value="ECO:0007669"/>
    <property type="project" value="UniProtKB-KW"/>
</dbReference>
<comment type="similarity">
    <text evidence="2">Belongs to the oxygen-dependent FAD-linked oxidoreductase family.</text>
</comment>
<keyword evidence="4" id="KW-0274">FAD</keyword>
<feature type="domain" description="FAD-binding PCMH-type" evidence="6">
    <location>
        <begin position="1"/>
        <end position="126"/>
    </location>
</feature>
<keyword evidence="5" id="KW-0560">Oxidoreductase</keyword>
<dbReference type="Gene3D" id="3.40.462.20">
    <property type="match status" value="1"/>
</dbReference>
<keyword evidence="8" id="KW-1185">Reference proteome</keyword>
<gene>
    <name evidence="7" type="ORF">OEA41_003443</name>
</gene>
<dbReference type="EMBL" id="JASNWA010000008">
    <property type="protein sequence ID" value="KAK3171359.1"/>
    <property type="molecule type" value="Genomic_DNA"/>
</dbReference>
<dbReference type="PANTHER" id="PTHR42973">
    <property type="entry name" value="BINDING OXIDOREDUCTASE, PUTATIVE (AFU_ORTHOLOGUE AFUA_1G17690)-RELATED"/>
    <property type="match status" value="1"/>
</dbReference>
<dbReference type="Proteomes" id="UP001276659">
    <property type="component" value="Unassembled WGS sequence"/>
</dbReference>
<dbReference type="InterPro" id="IPR016169">
    <property type="entry name" value="FAD-bd_PCMH_sub2"/>
</dbReference>
<dbReference type="SUPFAM" id="SSF56176">
    <property type="entry name" value="FAD-binding/transporter-associated domain-like"/>
    <property type="match status" value="1"/>
</dbReference>
<evidence type="ECO:0000256" key="1">
    <source>
        <dbReference type="ARBA" id="ARBA00001974"/>
    </source>
</evidence>
<dbReference type="Pfam" id="PF01565">
    <property type="entry name" value="FAD_binding_4"/>
    <property type="match status" value="1"/>
</dbReference>
<dbReference type="PROSITE" id="PS51387">
    <property type="entry name" value="FAD_PCMH"/>
    <property type="match status" value="1"/>
</dbReference>
<sequence length="375" mass="40080">MADMAGQQLSILTRKVTFNAQKTQVIFQGGALISDVIAAAYGNDTQVPTGNCNCVGTLGAILGGGYGHLMGLYGFGVDNILSLNLVTPSGTAVTVTPADTDLWWALRGAGPNFGIVTSVTMKAYPTPANQSFAWLGIMTFTEEKIESLVQAINDLVLEPKMNIFMYYTTLGAPDYTPVVAALPFYYGSETAGKAAFASIYAVGPSLDGTAVTPYNEWNAGGDSFCIKGGRKPSYGAGFANMVPATWRAIWNAYTAFLANPGTGNSTVLLEAYSLFTARSVPDSSSSFPFRSTVNYNAVAIPFYADSSLDPVAEAFGSKVRDLWRSTDNLASNSTYINFAFGDESLPTVYGGNVARLQAIKARYDPFGRFNQWFPL</sequence>
<evidence type="ECO:0000256" key="4">
    <source>
        <dbReference type="ARBA" id="ARBA00022827"/>
    </source>
</evidence>
<protein>
    <recommendedName>
        <fullName evidence="6">FAD-binding PCMH-type domain-containing protein</fullName>
    </recommendedName>
</protein>